<dbReference type="GeneID" id="78358677"/>
<sequence>MDTRRTGGLIRSLREERGLTQLQLAQLVGVGDKAVSKWERGGGCPDVSLLPALAAELGCPVETLLAGSLSPDEAQGGTMKRTAFRICPACGNIITTTGDADVSCCGRKLAPLPVQPADEAHAVQVEDVEGDWYLTFGHPMEKGHHLCLAAVVGYDRLAVEKLYPEQGGEARLPRLPGGVLYTCCTEHGLMRHAAPAASPRRQARTV</sequence>
<dbReference type="Pfam" id="PF01381">
    <property type="entry name" value="HTH_3"/>
    <property type="match status" value="1"/>
</dbReference>
<dbReference type="PROSITE" id="PS50943">
    <property type="entry name" value="HTH_CROC1"/>
    <property type="match status" value="1"/>
</dbReference>
<dbReference type="SMART" id="SM00530">
    <property type="entry name" value="HTH_XRE"/>
    <property type="match status" value="1"/>
</dbReference>
<reference evidence="3 4" key="1">
    <citation type="journal article" date="2018" name="Elife">
        <title>Discovery and characterization of a prevalent human gut bacterial enzyme sufficient for the inactivation of a family of plant toxins.</title>
        <authorList>
            <person name="Koppel N."/>
            <person name="Bisanz J.E."/>
            <person name="Pandelia M.E."/>
            <person name="Turnbaugh P.J."/>
            <person name="Balskus E.P."/>
        </authorList>
    </citation>
    <scope>NUCLEOTIDE SEQUENCE [LARGE SCALE GENOMIC DNA]</scope>
    <source>
        <strain evidence="3 4">3C</strain>
    </source>
</reference>
<dbReference type="PANTHER" id="PTHR46558">
    <property type="entry name" value="TRACRIPTIONAL REGULATORY PROTEIN-RELATED-RELATED"/>
    <property type="match status" value="1"/>
</dbReference>
<keyword evidence="4" id="KW-1185">Reference proteome</keyword>
<dbReference type="Gene3D" id="1.10.260.40">
    <property type="entry name" value="lambda repressor-like DNA-binding domains"/>
    <property type="match status" value="1"/>
</dbReference>
<keyword evidence="1" id="KW-0238">DNA-binding</keyword>
<dbReference type="OrthoDB" id="9813152at2"/>
<dbReference type="GO" id="GO:0016491">
    <property type="term" value="F:oxidoreductase activity"/>
    <property type="evidence" value="ECO:0007669"/>
    <property type="project" value="InterPro"/>
</dbReference>
<gene>
    <name evidence="3" type="ORF">C1877_02975</name>
</gene>
<evidence type="ECO:0000313" key="4">
    <source>
        <dbReference type="Proteomes" id="UP000254000"/>
    </source>
</evidence>
<dbReference type="InterPro" id="IPR001387">
    <property type="entry name" value="Cro/C1-type_HTH"/>
</dbReference>
<dbReference type="RefSeq" id="WP_114568337.1">
    <property type="nucleotide sequence ID" value="NZ_CABMMS010000002.1"/>
</dbReference>
<dbReference type="InterPro" id="IPR036073">
    <property type="entry name" value="Desulfoferrodoxin_Fe-bd_dom_sf"/>
</dbReference>
<evidence type="ECO:0000259" key="2">
    <source>
        <dbReference type="PROSITE" id="PS50943"/>
    </source>
</evidence>
<dbReference type="Proteomes" id="UP000254000">
    <property type="component" value="Unassembled WGS sequence"/>
</dbReference>
<dbReference type="SUPFAM" id="SSF49367">
    <property type="entry name" value="Superoxide reductase-like"/>
    <property type="match status" value="1"/>
</dbReference>
<protein>
    <submittedName>
        <fullName evidence="3">XRE family transcriptional regulator</fullName>
    </submittedName>
</protein>
<dbReference type="Gene3D" id="2.60.40.730">
    <property type="entry name" value="SOR catalytic domain"/>
    <property type="match status" value="1"/>
</dbReference>
<dbReference type="GO" id="GO:0003677">
    <property type="term" value="F:DNA binding"/>
    <property type="evidence" value="ECO:0007669"/>
    <property type="project" value="UniProtKB-KW"/>
</dbReference>
<dbReference type="PANTHER" id="PTHR46558:SF11">
    <property type="entry name" value="HTH-TYPE TRANSCRIPTIONAL REGULATOR XRE"/>
    <property type="match status" value="1"/>
</dbReference>
<dbReference type="SUPFAM" id="SSF47413">
    <property type="entry name" value="lambda repressor-like DNA-binding domains"/>
    <property type="match status" value="1"/>
</dbReference>
<proteinExistence type="predicted"/>
<evidence type="ECO:0000256" key="1">
    <source>
        <dbReference type="ARBA" id="ARBA00023125"/>
    </source>
</evidence>
<organism evidence="3 4">
    <name type="scientific">Gordonibacter pamelaeae</name>
    <dbReference type="NCBI Taxonomy" id="471189"/>
    <lineage>
        <taxon>Bacteria</taxon>
        <taxon>Bacillati</taxon>
        <taxon>Actinomycetota</taxon>
        <taxon>Coriobacteriia</taxon>
        <taxon>Eggerthellales</taxon>
        <taxon>Eggerthellaceae</taxon>
        <taxon>Gordonibacter</taxon>
    </lineage>
</organism>
<dbReference type="CDD" id="cd00093">
    <property type="entry name" value="HTH_XRE"/>
    <property type="match status" value="1"/>
</dbReference>
<dbReference type="InterPro" id="IPR010982">
    <property type="entry name" value="Lambda_DNA-bd_dom_sf"/>
</dbReference>
<dbReference type="AlphaFoldDB" id="A0A369M5M7"/>
<dbReference type="EMBL" id="PPTS01000002">
    <property type="protein sequence ID" value="RDB66179.1"/>
    <property type="molecule type" value="Genomic_DNA"/>
</dbReference>
<dbReference type="GO" id="GO:0005506">
    <property type="term" value="F:iron ion binding"/>
    <property type="evidence" value="ECO:0007669"/>
    <property type="project" value="InterPro"/>
</dbReference>
<feature type="domain" description="HTH cro/C1-type" evidence="2">
    <location>
        <begin position="10"/>
        <end position="64"/>
    </location>
</feature>
<evidence type="ECO:0000313" key="3">
    <source>
        <dbReference type="EMBL" id="RDB66179.1"/>
    </source>
</evidence>
<name>A0A369M5M7_9ACTN</name>
<accession>A0A369M5M7</accession>
<comment type="caution">
    <text evidence="3">The sequence shown here is derived from an EMBL/GenBank/DDBJ whole genome shotgun (WGS) entry which is preliminary data.</text>
</comment>